<evidence type="ECO:0000256" key="11">
    <source>
        <dbReference type="ARBA" id="ARBA00022989"/>
    </source>
</evidence>
<dbReference type="SMART" id="SM00388">
    <property type="entry name" value="HisKA"/>
    <property type="match status" value="1"/>
</dbReference>
<evidence type="ECO:0000256" key="4">
    <source>
        <dbReference type="ARBA" id="ARBA00022475"/>
    </source>
</evidence>
<dbReference type="PRINTS" id="PR00344">
    <property type="entry name" value="BCTRLSENSOR"/>
</dbReference>
<evidence type="ECO:0000256" key="3">
    <source>
        <dbReference type="ARBA" id="ARBA00012438"/>
    </source>
</evidence>
<evidence type="ECO:0000259" key="15">
    <source>
        <dbReference type="PROSITE" id="PS50109"/>
    </source>
</evidence>
<dbReference type="Gene3D" id="1.10.287.130">
    <property type="match status" value="1"/>
</dbReference>
<gene>
    <name evidence="16" type="ORF">E5167_03130</name>
</gene>
<dbReference type="PANTHER" id="PTHR45528">
    <property type="entry name" value="SENSOR HISTIDINE KINASE CPXA"/>
    <property type="match status" value="1"/>
</dbReference>
<dbReference type="InterPro" id="IPR004358">
    <property type="entry name" value="Sig_transdc_His_kin-like_C"/>
</dbReference>
<feature type="transmembrane region" description="Helical" evidence="14">
    <location>
        <begin position="6"/>
        <end position="27"/>
    </location>
</feature>
<dbReference type="Proteomes" id="UP000307657">
    <property type="component" value="Unassembled WGS sequence"/>
</dbReference>
<feature type="transmembrane region" description="Helical" evidence="14">
    <location>
        <begin position="243"/>
        <end position="265"/>
    </location>
</feature>
<keyword evidence="11 14" id="KW-1133">Transmembrane helix</keyword>
<keyword evidence="8" id="KW-0547">Nucleotide-binding</keyword>
<protein>
    <recommendedName>
        <fullName evidence="3">histidine kinase</fullName>
        <ecNumber evidence="3">2.7.13.3</ecNumber>
    </recommendedName>
</protein>
<dbReference type="OrthoDB" id="1933776at2"/>
<dbReference type="EC" id="2.7.13.3" evidence="3"/>
<keyword evidence="10" id="KW-0067">ATP-binding</keyword>
<proteinExistence type="predicted"/>
<evidence type="ECO:0000256" key="5">
    <source>
        <dbReference type="ARBA" id="ARBA00022553"/>
    </source>
</evidence>
<dbReference type="SUPFAM" id="SSF47384">
    <property type="entry name" value="Homodimeric domain of signal transducing histidine kinase"/>
    <property type="match status" value="1"/>
</dbReference>
<dbReference type="SUPFAM" id="SSF55874">
    <property type="entry name" value="ATPase domain of HSP90 chaperone/DNA topoisomerase II/histidine kinase"/>
    <property type="match status" value="1"/>
</dbReference>
<keyword evidence="4" id="KW-1003">Cell membrane</keyword>
<evidence type="ECO:0000256" key="8">
    <source>
        <dbReference type="ARBA" id="ARBA00022741"/>
    </source>
</evidence>
<evidence type="ECO:0000256" key="6">
    <source>
        <dbReference type="ARBA" id="ARBA00022679"/>
    </source>
</evidence>
<dbReference type="InterPro" id="IPR036890">
    <property type="entry name" value="HATPase_C_sf"/>
</dbReference>
<dbReference type="InterPro" id="IPR036097">
    <property type="entry name" value="HisK_dim/P_sf"/>
</dbReference>
<comment type="subcellular location">
    <subcellularLocation>
        <location evidence="2">Cell membrane</location>
        <topology evidence="2">Multi-pass membrane protein</topology>
    </subcellularLocation>
</comment>
<name>A0A4U0F2M7_9FLAO</name>
<reference evidence="16 17" key="1">
    <citation type="submission" date="2019-04" db="EMBL/GenBank/DDBJ databases">
        <title>Lacinutrix sp. nov., isolated from marine water.</title>
        <authorList>
            <person name="Kim W."/>
        </authorList>
    </citation>
    <scope>NUCLEOTIDE SEQUENCE [LARGE SCALE GENOMIC DNA]</scope>
    <source>
        <strain evidence="16 17">CAU 1491</strain>
    </source>
</reference>
<keyword evidence="6" id="KW-0808">Transferase</keyword>
<dbReference type="PROSITE" id="PS50109">
    <property type="entry name" value="HIS_KIN"/>
    <property type="match status" value="1"/>
</dbReference>
<keyword evidence="17" id="KW-1185">Reference proteome</keyword>
<organism evidence="16 17">
    <name type="scientific">Pontimicrobium aquaticum</name>
    <dbReference type="NCBI Taxonomy" id="2565367"/>
    <lineage>
        <taxon>Bacteria</taxon>
        <taxon>Pseudomonadati</taxon>
        <taxon>Bacteroidota</taxon>
        <taxon>Flavobacteriia</taxon>
        <taxon>Flavobacteriales</taxon>
        <taxon>Flavobacteriaceae</taxon>
        <taxon>Pontimicrobium</taxon>
    </lineage>
</organism>
<dbReference type="CDD" id="cd00075">
    <property type="entry name" value="HATPase"/>
    <property type="match status" value="1"/>
</dbReference>
<evidence type="ECO:0000256" key="2">
    <source>
        <dbReference type="ARBA" id="ARBA00004651"/>
    </source>
</evidence>
<dbReference type="GO" id="GO:0005886">
    <property type="term" value="C:plasma membrane"/>
    <property type="evidence" value="ECO:0007669"/>
    <property type="project" value="UniProtKB-SubCell"/>
</dbReference>
<dbReference type="CDD" id="cd00082">
    <property type="entry name" value="HisKA"/>
    <property type="match status" value="1"/>
</dbReference>
<evidence type="ECO:0000256" key="1">
    <source>
        <dbReference type="ARBA" id="ARBA00000085"/>
    </source>
</evidence>
<dbReference type="InterPro" id="IPR003661">
    <property type="entry name" value="HisK_dim/P_dom"/>
</dbReference>
<dbReference type="RefSeq" id="WP_136840977.1">
    <property type="nucleotide sequence ID" value="NZ_SUPL01000002.1"/>
</dbReference>
<dbReference type="InterPro" id="IPR050398">
    <property type="entry name" value="HssS/ArlS-like"/>
</dbReference>
<dbReference type="InterPro" id="IPR003594">
    <property type="entry name" value="HATPase_dom"/>
</dbReference>
<feature type="domain" description="Histidine kinase" evidence="15">
    <location>
        <begin position="284"/>
        <end position="498"/>
    </location>
</feature>
<accession>A0A4U0F2M7</accession>
<evidence type="ECO:0000256" key="13">
    <source>
        <dbReference type="ARBA" id="ARBA00023136"/>
    </source>
</evidence>
<keyword evidence="12" id="KW-0902">Two-component regulatory system</keyword>
<comment type="caution">
    <text evidence="16">The sequence shown here is derived from an EMBL/GenBank/DDBJ whole genome shotgun (WGS) entry which is preliminary data.</text>
</comment>
<dbReference type="GO" id="GO:0000155">
    <property type="term" value="F:phosphorelay sensor kinase activity"/>
    <property type="evidence" value="ECO:0007669"/>
    <property type="project" value="InterPro"/>
</dbReference>
<sequence>MNDKRYQWVLYVIVVVIISTIAIQVYWNFNNYKSNEQQLVNDVQASLDNAIEKYYTNLAKEKTYGFAFRTSLNGDSLLQSKSIDSVMHYIDLAKSNITNIDSFDIESGDAVKIYKGINMDSVFININESFPSRRSIHNVLSDSIIEKEMGFEMLTSKVLISLTSDSLQLQKIDSIFKVEIATKSIDISYKLDLSFNDTLLDSTSNKLIDSSDLVTFSKSPFLPPHSNLYVGFSNSTKEILKRILTGILISTLLVLAVISCLFYLLKIIKHQKQLAEVKNDFISNITHEFKTPIATIGVALESIKDFNVINDKEKTQSYLNISSNQLSKLNTMVEKLLETASLDSENLQLKKEQTNVTNLAQNLINKHRLELKEKSLTFNHPKNDIIANIDPFHFENALNNIIDNAIKYGGKNIEVSLNKNTICFTVSINDNGKELNKESKDKIFEKFYRVPKGNTHNVKGYGIGLYYAKKIIEKHDGIVFLDLDNKWTSFKISIPNGKA</sequence>
<dbReference type="AlphaFoldDB" id="A0A4U0F2M7"/>
<dbReference type="EMBL" id="SUPL01000002">
    <property type="protein sequence ID" value="TJY36952.1"/>
    <property type="molecule type" value="Genomic_DNA"/>
</dbReference>
<dbReference type="SMART" id="SM00387">
    <property type="entry name" value="HATPase_c"/>
    <property type="match status" value="1"/>
</dbReference>
<dbReference type="Pfam" id="PF00512">
    <property type="entry name" value="HisKA"/>
    <property type="match status" value="1"/>
</dbReference>
<dbReference type="Pfam" id="PF02518">
    <property type="entry name" value="HATPase_c"/>
    <property type="match status" value="1"/>
</dbReference>
<evidence type="ECO:0000313" key="16">
    <source>
        <dbReference type="EMBL" id="TJY36952.1"/>
    </source>
</evidence>
<dbReference type="InterPro" id="IPR005467">
    <property type="entry name" value="His_kinase_dom"/>
</dbReference>
<evidence type="ECO:0000256" key="12">
    <source>
        <dbReference type="ARBA" id="ARBA00023012"/>
    </source>
</evidence>
<dbReference type="Gene3D" id="3.30.565.10">
    <property type="entry name" value="Histidine kinase-like ATPase, C-terminal domain"/>
    <property type="match status" value="1"/>
</dbReference>
<keyword evidence="7 14" id="KW-0812">Transmembrane</keyword>
<dbReference type="PANTHER" id="PTHR45528:SF1">
    <property type="entry name" value="SENSOR HISTIDINE KINASE CPXA"/>
    <property type="match status" value="1"/>
</dbReference>
<evidence type="ECO:0000256" key="10">
    <source>
        <dbReference type="ARBA" id="ARBA00022840"/>
    </source>
</evidence>
<dbReference type="GO" id="GO:0005524">
    <property type="term" value="F:ATP binding"/>
    <property type="evidence" value="ECO:0007669"/>
    <property type="project" value="UniProtKB-KW"/>
</dbReference>
<evidence type="ECO:0000256" key="9">
    <source>
        <dbReference type="ARBA" id="ARBA00022777"/>
    </source>
</evidence>
<comment type="catalytic activity">
    <reaction evidence="1">
        <text>ATP + protein L-histidine = ADP + protein N-phospho-L-histidine.</text>
        <dbReference type="EC" id="2.7.13.3"/>
    </reaction>
</comment>
<keyword evidence="5" id="KW-0597">Phosphoprotein</keyword>
<evidence type="ECO:0000256" key="7">
    <source>
        <dbReference type="ARBA" id="ARBA00022692"/>
    </source>
</evidence>
<keyword evidence="9 16" id="KW-0418">Kinase</keyword>
<evidence type="ECO:0000313" key="17">
    <source>
        <dbReference type="Proteomes" id="UP000307657"/>
    </source>
</evidence>
<evidence type="ECO:0000256" key="14">
    <source>
        <dbReference type="SAM" id="Phobius"/>
    </source>
</evidence>
<keyword evidence="13 14" id="KW-0472">Membrane</keyword>